<dbReference type="EMBL" id="JAAGVY010000014">
    <property type="protein sequence ID" value="NEN23724.1"/>
    <property type="molecule type" value="Genomic_DNA"/>
</dbReference>
<dbReference type="CDD" id="cd18809">
    <property type="entry name" value="SF1_C_RecD"/>
    <property type="match status" value="1"/>
</dbReference>
<dbReference type="SUPFAM" id="SSF52540">
    <property type="entry name" value="P-loop containing nucleoside triphosphate hydrolases"/>
    <property type="match status" value="2"/>
</dbReference>
<dbReference type="GO" id="GO:0006281">
    <property type="term" value="P:DNA repair"/>
    <property type="evidence" value="ECO:0007669"/>
    <property type="project" value="InterPro"/>
</dbReference>
<dbReference type="InterPro" id="IPR027417">
    <property type="entry name" value="P-loop_NTPase"/>
</dbReference>
<sequence>MESKTPIQSTDLIEIAANFVNSTSRHIFLTGKAGTGKTTFLHNLAVATHKKHLIVAPTGIAALNAGGVTIHSQFLLPFGSFNPDEHAPYEPNSNARFYNAKELVRRHPLNSVRKQVLRDIDLLIIDEVSMLRADLLDAIDHRMRTARRNHRQAFGGVQLLLIGDLFQLPPIVKDHEWNVLRHHYPTPHFFSSQALRKEGYVFVELDKVFRQTDNSFIDILNNLRNNECTAQDIATLNSHYKPTIDKLEGVVTLTTHNYQANSINQKALEELPEKEFKFKAEVKSDFPEQLFPLPETLVLKKGAQIMFIKNDPEGRFFNGKLAKVIDISSDHIEVAMSGEDRELSVDKMQWDNVKYGVDDNKEITEEVAGTFSHYPIKLAWAITVHKSQGLTFDKAVIDVGQAFAPGQVYVALSRLRSLDGLILRTKINTSAISSDEKVIEFQKSRQEQGDLKQLLRTGQAVYLHDALHSTFNFEPIADQIDYVQRKVAGKMEFEDADLQNALPNVRQNVNSEFDNARKFRNQITNLLHSEGYEDLKVRVEKGSAYYLNFLYDMLYQILLHKEEAASFARSKTYVNAVAEVDQLIMRKISDLQKAQRLTKSVLSGKEIENGDEERRTRHAKRESFLSKIENHIRQNPRKGTTKTGKKRKTGTTKGKAQVGATYEETYQLIKDGLSVEQIAAKRSMAESTIEGHVAKGIAAGKVDVLKFLKPDEIDEITKAYQSTEEKSMSDVFASFKGKYSYGKLRMVQVLLQANE</sequence>
<gene>
    <name evidence="3" type="ORF">G3O08_09450</name>
</gene>
<dbReference type="InterPro" id="IPR003593">
    <property type="entry name" value="AAA+_ATPase"/>
</dbReference>
<protein>
    <submittedName>
        <fullName evidence="3">AAA family ATPase</fullName>
    </submittedName>
</protein>
<dbReference type="Gene3D" id="2.30.30.940">
    <property type="match status" value="1"/>
</dbReference>
<evidence type="ECO:0000259" key="2">
    <source>
        <dbReference type="SMART" id="SM00382"/>
    </source>
</evidence>
<name>A0A7K3WQF2_9FLAO</name>
<evidence type="ECO:0000313" key="4">
    <source>
        <dbReference type="Proteomes" id="UP000486602"/>
    </source>
</evidence>
<evidence type="ECO:0000256" key="1">
    <source>
        <dbReference type="SAM" id="MobiDB-lite"/>
    </source>
</evidence>
<dbReference type="AlphaFoldDB" id="A0A7K3WQF2"/>
<reference evidence="3 4" key="1">
    <citation type="submission" date="2020-02" db="EMBL/GenBank/DDBJ databases">
        <title>Out from the shadows clarifying the taxonomy of the family Cryomorphaceae and related taxa by utilizing the GTDB taxonomic framework.</title>
        <authorList>
            <person name="Bowman J.P."/>
        </authorList>
    </citation>
    <scope>NUCLEOTIDE SEQUENCE [LARGE SCALE GENOMIC DNA]</scope>
    <source>
        <strain evidence="3 4">QSSC 1-22</strain>
    </source>
</reference>
<feature type="domain" description="AAA+ ATPase" evidence="2">
    <location>
        <begin position="23"/>
        <end position="183"/>
    </location>
</feature>
<dbReference type="InterPro" id="IPR029491">
    <property type="entry name" value="Helicase_HTH"/>
</dbReference>
<evidence type="ECO:0000313" key="3">
    <source>
        <dbReference type="EMBL" id="NEN23724.1"/>
    </source>
</evidence>
<feature type="compositionally biased region" description="Basic residues" evidence="1">
    <location>
        <begin position="634"/>
        <end position="650"/>
    </location>
</feature>
<dbReference type="SMART" id="SM00382">
    <property type="entry name" value="AAA"/>
    <property type="match status" value="1"/>
</dbReference>
<feature type="region of interest" description="Disordered" evidence="1">
    <location>
        <begin position="629"/>
        <end position="656"/>
    </location>
</feature>
<dbReference type="FunFam" id="3.40.50.300:FF:001498">
    <property type="entry name" value="ATP-dependent DNA helicase"/>
    <property type="match status" value="1"/>
</dbReference>
<dbReference type="PANTHER" id="PTHR47642:SF5">
    <property type="entry name" value="ATP-DEPENDENT DNA HELICASE"/>
    <property type="match status" value="1"/>
</dbReference>
<dbReference type="Proteomes" id="UP000486602">
    <property type="component" value="Unassembled WGS sequence"/>
</dbReference>
<dbReference type="InterPro" id="IPR010285">
    <property type="entry name" value="DNA_helicase_pif1-like_DEAD"/>
</dbReference>
<accession>A0A7K3WQF2</accession>
<proteinExistence type="predicted"/>
<dbReference type="Gene3D" id="1.10.10.1390">
    <property type="entry name" value="ATP-dependent DNA helicase RecQ"/>
    <property type="match status" value="1"/>
</dbReference>
<dbReference type="Pfam" id="PF14493">
    <property type="entry name" value="HTH_40"/>
    <property type="match status" value="1"/>
</dbReference>
<dbReference type="PANTHER" id="PTHR47642">
    <property type="entry name" value="ATP-DEPENDENT DNA HELICASE"/>
    <property type="match status" value="1"/>
</dbReference>
<organism evidence="3 4">
    <name type="scientific">Cryomorpha ignava</name>
    <dbReference type="NCBI Taxonomy" id="101383"/>
    <lineage>
        <taxon>Bacteria</taxon>
        <taxon>Pseudomonadati</taxon>
        <taxon>Bacteroidota</taxon>
        <taxon>Flavobacteriia</taxon>
        <taxon>Flavobacteriales</taxon>
        <taxon>Cryomorphaceae</taxon>
        <taxon>Cryomorpha</taxon>
    </lineage>
</organism>
<dbReference type="GO" id="GO:0003678">
    <property type="term" value="F:DNA helicase activity"/>
    <property type="evidence" value="ECO:0007669"/>
    <property type="project" value="InterPro"/>
</dbReference>
<keyword evidence="4" id="KW-1185">Reference proteome</keyword>
<dbReference type="RefSeq" id="WP_163285118.1">
    <property type="nucleotide sequence ID" value="NZ_JAAGVY010000014.1"/>
</dbReference>
<dbReference type="Gene3D" id="3.40.50.300">
    <property type="entry name" value="P-loop containing nucleotide triphosphate hydrolases"/>
    <property type="match status" value="2"/>
</dbReference>
<dbReference type="InterPro" id="IPR051055">
    <property type="entry name" value="PIF1_helicase"/>
</dbReference>
<dbReference type="GO" id="GO:0000723">
    <property type="term" value="P:telomere maintenance"/>
    <property type="evidence" value="ECO:0007669"/>
    <property type="project" value="InterPro"/>
</dbReference>
<comment type="caution">
    <text evidence="3">The sequence shown here is derived from an EMBL/GenBank/DDBJ whole genome shotgun (WGS) entry which is preliminary data.</text>
</comment>
<dbReference type="Pfam" id="PF05970">
    <property type="entry name" value="PIF1"/>
    <property type="match status" value="1"/>
</dbReference>